<comment type="function">
    <text evidence="2">Pyridoxal 5'-phosphate (PLP)-binding protein, which is involved in PLP homeostasis.</text>
</comment>
<dbReference type="PANTHER" id="PTHR10146">
    <property type="entry name" value="PROLINE SYNTHETASE CO-TRANSCRIBED BACTERIAL HOMOLOG PROTEIN"/>
    <property type="match status" value="1"/>
</dbReference>
<dbReference type="FunFam" id="3.20.20.10:FF:000018">
    <property type="entry name" value="Pyridoxal phosphate homeostasis protein"/>
    <property type="match status" value="1"/>
</dbReference>
<dbReference type="Pfam" id="PF01168">
    <property type="entry name" value="Ala_racemase_N"/>
    <property type="match status" value="1"/>
</dbReference>
<evidence type="ECO:0000256" key="1">
    <source>
        <dbReference type="ARBA" id="ARBA00022898"/>
    </source>
</evidence>
<sequence length="227" mass="25906">MISERVQAVQDRIKQACERSGREEKDVQVVLVSKLISPEKIMQAYQAGIRDFGENRVQEWQGKKDNLPADIRWHLIGHLQTNKAKYIVGQVALIHSLDRLALAEEIEKLAARRNLTVDCLIQVNVSREETKSGVEISEVDALVEFVEKQCPHIRIKGLMTVGPNTREIERIRECFRMLCLLRDRLKMCFSAVDWHYLSMGMSADYEIAVEEGANLLRIGTAVFGERG</sequence>
<organism evidence="6 7">
    <name type="scientific">Candidatus Danuiimicrobium aquiferis</name>
    <dbReference type="NCBI Taxonomy" id="1801832"/>
    <lineage>
        <taxon>Bacteria</taxon>
        <taxon>Pseudomonadati</taxon>
        <taxon>Candidatus Omnitrophota</taxon>
        <taxon>Candidatus Danuiimicrobium</taxon>
    </lineage>
</organism>
<dbReference type="PIRSF" id="PIRSF004848">
    <property type="entry name" value="YBL036c_PLPDEIII"/>
    <property type="match status" value="1"/>
</dbReference>
<comment type="similarity">
    <text evidence="2 4">Belongs to the pyridoxal phosphate-binding protein YggS/PROSC family.</text>
</comment>
<proteinExistence type="inferred from homology"/>
<dbReference type="HAMAP" id="MF_02087">
    <property type="entry name" value="PLP_homeostasis"/>
    <property type="match status" value="1"/>
</dbReference>
<comment type="cofactor">
    <cofactor evidence="3">
        <name>pyridoxal 5'-phosphate</name>
        <dbReference type="ChEBI" id="CHEBI:597326"/>
    </cofactor>
</comment>
<feature type="domain" description="Alanine racemase N-terminal" evidence="5">
    <location>
        <begin position="7"/>
        <end position="225"/>
    </location>
</feature>
<reference evidence="6 7" key="1">
    <citation type="journal article" date="2016" name="Nat. Commun.">
        <title>Thousands of microbial genomes shed light on interconnected biogeochemical processes in an aquifer system.</title>
        <authorList>
            <person name="Anantharaman K."/>
            <person name="Brown C.T."/>
            <person name="Hug L.A."/>
            <person name="Sharon I."/>
            <person name="Castelle C.J."/>
            <person name="Probst A.J."/>
            <person name="Thomas B.C."/>
            <person name="Singh A."/>
            <person name="Wilkins M.J."/>
            <person name="Karaoz U."/>
            <person name="Brodie E.L."/>
            <person name="Williams K.H."/>
            <person name="Hubbard S.S."/>
            <person name="Banfield J.F."/>
        </authorList>
    </citation>
    <scope>NUCLEOTIDE SEQUENCE [LARGE SCALE GENOMIC DNA]</scope>
</reference>
<evidence type="ECO:0000313" key="7">
    <source>
        <dbReference type="Proteomes" id="UP000178187"/>
    </source>
</evidence>
<evidence type="ECO:0000259" key="5">
    <source>
        <dbReference type="Pfam" id="PF01168"/>
    </source>
</evidence>
<keyword evidence="1 2" id="KW-0663">Pyridoxal phosphate</keyword>
<dbReference type="InterPro" id="IPR029066">
    <property type="entry name" value="PLP-binding_barrel"/>
</dbReference>
<dbReference type="EMBL" id="MHFR01000060">
    <property type="protein sequence ID" value="OGW95644.1"/>
    <property type="molecule type" value="Genomic_DNA"/>
</dbReference>
<evidence type="ECO:0000256" key="4">
    <source>
        <dbReference type="RuleBase" id="RU004514"/>
    </source>
</evidence>
<dbReference type="PANTHER" id="PTHR10146:SF14">
    <property type="entry name" value="PYRIDOXAL PHOSPHATE HOMEOSTASIS PROTEIN"/>
    <property type="match status" value="1"/>
</dbReference>
<dbReference type="InterPro" id="IPR011078">
    <property type="entry name" value="PyrdxlP_homeostasis"/>
</dbReference>
<evidence type="ECO:0000256" key="3">
    <source>
        <dbReference type="PIRSR" id="PIRSR004848-1"/>
    </source>
</evidence>
<accession>A0A1G1KRR3</accession>
<dbReference type="Gene3D" id="3.20.20.10">
    <property type="entry name" value="Alanine racemase"/>
    <property type="match status" value="1"/>
</dbReference>
<dbReference type="NCBIfam" id="TIGR00044">
    <property type="entry name" value="YggS family pyridoxal phosphate-dependent enzyme"/>
    <property type="match status" value="1"/>
</dbReference>
<evidence type="ECO:0000313" key="6">
    <source>
        <dbReference type="EMBL" id="OGW95644.1"/>
    </source>
</evidence>
<feature type="modified residue" description="N6-(pyridoxal phosphate)lysine" evidence="2 3">
    <location>
        <position position="34"/>
    </location>
</feature>
<dbReference type="GO" id="GO:0030170">
    <property type="term" value="F:pyridoxal phosphate binding"/>
    <property type="evidence" value="ECO:0007669"/>
    <property type="project" value="UniProtKB-UniRule"/>
</dbReference>
<dbReference type="AlphaFoldDB" id="A0A1G1KRR3"/>
<dbReference type="InterPro" id="IPR001608">
    <property type="entry name" value="Ala_racemase_N"/>
</dbReference>
<name>A0A1G1KRR3_9BACT</name>
<dbReference type="CDD" id="cd00635">
    <property type="entry name" value="PLPDE_III_YBL036c_like"/>
    <property type="match status" value="1"/>
</dbReference>
<dbReference type="SUPFAM" id="SSF51419">
    <property type="entry name" value="PLP-binding barrel"/>
    <property type="match status" value="1"/>
</dbReference>
<gene>
    <name evidence="6" type="ORF">A3G33_11660</name>
</gene>
<protein>
    <recommendedName>
        <fullName evidence="2">Pyridoxal phosphate homeostasis protein</fullName>
        <shortName evidence="2">PLP homeostasis protein</shortName>
    </recommendedName>
</protein>
<dbReference type="Proteomes" id="UP000178187">
    <property type="component" value="Unassembled WGS sequence"/>
</dbReference>
<comment type="caution">
    <text evidence="6">The sequence shown here is derived from an EMBL/GenBank/DDBJ whole genome shotgun (WGS) entry which is preliminary data.</text>
</comment>
<evidence type="ECO:0000256" key="2">
    <source>
        <dbReference type="HAMAP-Rule" id="MF_02087"/>
    </source>
</evidence>